<dbReference type="EMBL" id="JAASUB010000006">
    <property type="protein sequence ID" value="MBC1509399.1"/>
    <property type="molecule type" value="Genomic_DNA"/>
</dbReference>
<proteinExistence type="predicted"/>
<dbReference type="Proteomes" id="UP000587800">
    <property type="component" value="Unassembled WGS sequence"/>
</dbReference>
<keyword evidence="2" id="KW-1185">Reference proteome</keyword>
<name>A0ABR6SUN5_9LIST</name>
<evidence type="ECO:0000313" key="1">
    <source>
        <dbReference type="EMBL" id="MBC1509399.1"/>
    </source>
</evidence>
<reference evidence="1 2" key="1">
    <citation type="submission" date="2020-03" db="EMBL/GenBank/DDBJ databases">
        <title>Soil Listeria distribution.</title>
        <authorList>
            <person name="Liao J."/>
            <person name="Wiedmann M."/>
        </authorList>
    </citation>
    <scope>NUCLEOTIDE SEQUENCE [LARGE SCALE GENOMIC DNA]</scope>
    <source>
        <strain evidence="1 2">FSL L7-1515</strain>
    </source>
</reference>
<comment type="caution">
    <text evidence="1">The sequence shown here is derived from an EMBL/GenBank/DDBJ whole genome shotgun (WGS) entry which is preliminary data.</text>
</comment>
<dbReference type="RefSeq" id="WP_185395600.1">
    <property type="nucleotide sequence ID" value="NZ_JAASTU010000029.1"/>
</dbReference>
<accession>A0ABR6SUN5</accession>
<organism evidence="1 2">
    <name type="scientific">Listeria immobilis</name>
    <dbReference type="NCBI Taxonomy" id="2713502"/>
    <lineage>
        <taxon>Bacteria</taxon>
        <taxon>Bacillati</taxon>
        <taxon>Bacillota</taxon>
        <taxon>Bacilli</taxon>
        <taxon>Bacillales</taxon>
        <taxon>Listeriaceae</taxon>
        <taxon>Listeria</taxon>
    </lineage>
</organism>
<protein>
    <submittedName>
        <fullName evidence="1">Uncharacterized protein</fullName>
    </submittedName>
</protein>
<evidence type="ECO:0000313" key="2">
    <source>
        <dbReference type="Proteomes" id="UP000587800"/>
    </source>
</evidence>
<sequence length="102" mass="12268">MGRISVNSEMKRLGFIVGINYLIFTKELSRSTMLVVEGSKVKGFSEYRYTFYKVYYEKHKEYAKYTKVFMRNESAFNVIKKVEHYLLYLDKYVRKKETSKSN</sequence>
<gene>
    <name evidence="1" type="ORF">HCJ59_05775</name>
</gene>